<comment type="caution">
    <text evidence="1">The sequence shown here is derived from an EMBL/GenBank/DDBJ whole genome shotgun (WGS) entry which is preliminary data.</text>
</comment>
<organism evidence="1 2">
    <name type="scientific">Aspergillus eucalypticola (strain CBS 122712 / IBT 29274)</name>
    <dbReference type="NCBI Taxonomy" id="1448314"/>
    <lineage>
        <taxon>Eukaryota</taxon>
        <taxon>Fungi</taxon>
        <taxon>Dikarya</taxon>
        <taxon>Ascomycota</taxon>
        <taxon>Pezizomycotina</taxon>
        <taxon>Eurotiomycetes</taxon>
        <taxon>Eurotiomycetidae</taxon>
        <taxon>Eurotiales</taxon>
        <taxon>Aspergillaceae</taxon>
        <taxon>Aspergillus</taxon>
        <taxon>Aspergillus subgen. Circumdati</taxon>
    </lineage>
</organism>
<dbReference type="VEuPathDB" id="FungiDB:BO83DRAFT_6992"/>
<dbReference type="Proteomes" id="UP000246171">
    <property type="component" value="Unassembled WGS sequence"/>
</dbReference>
<sequence length="160" mass="18331">MGGCSSKPSMLHLFLVYPHLANRTATKQLNNYHHPSFHSPSSLLSLQNQLLVFYLFTLVIRPRHTINNQSINQSIIWPSIGYANYFRLINLPPFISCLNHPAAVSFHLPCTYPPDFRQMALCMHHGLQSPRMVHSTPLNPTFPVLCFRYASRSGIRHHNN</sequence>
<accession>A0A317WH79</accession>
<proteinExistence type="predicted"/>
<keyword evidence="2" id="KW-1185">Reference proteome</keyword>
<reference evidence="1" key="1">
    <citation type="submission" date="2016-12" db="EMBL/GenBank/DDBJ databases">
        <title>The genomes of Aspergillus section Nigri reveals drivers in fungal speciation.</title>
        <authorList>
            <consortium name="DOE Joint Genome Institute"/>
            <person name="Vesth T.C."/>
            <person name="Nybo J."/>
            <person name="Theobald S."/>
            <person name="Brandl J."/>
            <person name="Frisvad J.C."/>
            <person name="Nielsen K.F."/>
            <person name="Lyhne E.K."/>
            <person name="Kogle M.E."/>
            <person name="Kuo A."/>
            <person name="Riley R."/>
            <person name="Clum A."/>
            <person name="Nolan M."/>
            <person name="Lipzen A."/>
            <person name="Salamov A."/>
            <person name="Henrissat B."/>
            <person name="Wiebenga A."/>
            <person name="De vries R.P."/>
            <person name="Grigoriev I.V."/>
            <person name="Mortensen U.H."/>
            <person name="Andersen M.R."/>
            <person name="Baker S.E."/>
        </authorList>
    </citation>
    <scope>NUCLEOTIDE SEQUENCE</scope>
    <source>
        <strain evidence="1">CBS 122712</strain>
    </source>
</reference>
<dbReference type="RefSeq" id="XP_025393305.1">
    <property type="nucleotide sequence ID" value="XM_025537544.1"/>
</dbReference>
<dbReference type="EMBL" id="MSFU01000001">
    <property type="protein sequence ID" value="PWY85385.1"/>
    <property type="molecule type" value="Genomic_DNA"/>
</dbReference>
<evidence type="ECO:0000313" key="2">
    <source>
        <dbReference type="Proteomes" id="UP000246171"/>
    </source>
</evidence>
<dbReference type="GeneID" id="37059506"/>
<dbReference type="AlphaFoldDB" id="A0A317WH79"/>
<protein>
    <submittedName>
        <fullName evidence="1">Uncharacterized protein</fullName>
    </submittedName>
</protein>
<name>A0A317WH79_ASPEC</name>
<gene>
    <name evidence="1" type="ORF">BO83DRAFT_6992</name>
</gene>
<evidence type="ECO:0000313" key="1">
    <source>
        <dbReference type="EMBL" id="PWY85385.1"/>
    </source>
</evidence>